<dbReference type="AlphaFoldDB" id="A0A9Q1QA47"/>
<organism evidence="2 3">
    <name type="scientific">Carnegiea gigantea</name>
    <dbReference type="NCBI Taxonomy" id="171969"/>
    <lineage>
        <taxon>Eukaryota</taxon>
        <taxon>Viridiplantae</taxon>
        <taxon>Streptophyta</taxon>
        <taxon>Embryophyta</taxon>
        <taxon>Tracheophyta</taxon>
        <taxon>Spermatophyta</taxon>
        <taxon>Magnoliopsida</taxon>
        <taxon>eudicotyledons</taxon>
        <taxon>Gunneridae</taxon>
        <taxon>Pentapetalae</taxon>
        <taxon>Caryophyllales</taxon>
        <taxon>Cactineae</taxon>
        <taxon>Cactaceae</taxon>
        <taxon>Cactoideae</taxon>
        <taxon>Echinocereeae</taxon>
        <taxon>Carnegiea</taxon>
    </lineage>
</organism>
<reference evidence="2" key="1">
    <citation type="submission" date="2022-04" db="EMBL/GenBank/DDBJ databases">
        <title>Carnegiea gigantea Genome sequencing and assembly v2.</title>
        <authorList>
            <person name="Copetti D."/>
            <person name="Sanderson M.J."/>
            <person name="Burquez A."/>
            <person name="Wojciechowski M.F."/>
        </authorList>
    </citation>
    <scope>NUCLEOTIDE SEQUENCE</scope>
    <source>
        <strain evidence="2">SGP5-SGP5p</strain>
        <tissue evidence="2">Aerial part</tissue>
    </source>
</reference>
<name>A0A9Q1QA47_9CARY</name>
<dbReference type="Proteomes" id="UP001153076">
    <property type="component" value="Unassembled WGS sequence"/>
</dbReference>
<gene>
    <name evidence="2" type="ORF">Cgig2_024232</name>
</gene>
<keyword evidence="3" id="KW-1185">Reference proteome</keyword>
<evidence type="ECO:0000313" key="2">
    <source>
        <dbReference type="EMBL" id="KAJ8434114.1"/>
    </source>
</evidence>
<dbReference type="OrthoDB" id="1300216at2759"/>
<feature type="region of interest" description="Disordered" evidence="1">
    <location>
        <begin position="1"/>
        <end position="42"/>
    </location>
</feature>
<proteinExistence type="predicted"/>
<comment type="caution">
    <text evidence="2">The sequence shown here is derived from an EMBL/GenBank/DDBJ whole genome shotgun (WGS) entry which is preliminary data.</text>
</comment>
<protein>
    <submittedName>
        <fullName evidence="2">Uncharacterized protein</fullName>
    </submittedName>
</protein>
<dbReference type="EMBL" id="JAKOGI010000498">
    <property type="protein sequence ID" value="KAJ8434114.1"/>
    <property type="molecule type" value="Genomic_DNA"/>
</dbReference>
<sequence>MANTIGGKAPKRIGQASKAKESASSTLTKRRSNRIAAATSKRACKPPIKTTITISDSPSVSGQSFDNSASTQSAIAPSSLKLDAYTRQNKATPYHVLFSEPRLLHSIFVRIFYPKEHLKEAYNEIVLEAIYRLMNGHSIDYATMILSHMYRVTNMSRTPSLPYGNLLTRIFTYFKVPMDCEECLTHHVSVISAHSLKTLRFYKTAARGWRHLSDLTPNEASSLKIKLPDNGSAPHIADTLTELNEDHAEIRTQLEHIQVEMGLMNCKINELIRLTNLIHHGAKLAIPFLSTDVKKATQVADRIIHSTSSTSHFC</sequence>
<evidence type="ECO:0000313" key="3">
    <source>
        <dbReference type="Proteomes" id="UP001153076"/>
    </source>
</evidence>
<accession>A0A9Q1QA47</accession>
<evidence type="ECO:0000256" key="1">
    <source>
        <dbReference type="SAM" id="MobiDB-lite"/>
    </source>
</evidence>